<gene>
    <name evidence="1" type="ORF">UFOVP116_234</name>
</gene>
<evidence type="ECO:0000313" key="1">
    <source>
        <dbReference type="EMBL" id="CAB4130029.1"/>
    </source>
</evidence>
<accession>A0A6J5LEG3</accession>
<organism evidence="1">
    <name type="scientific">uncultured Caudovirales phage</name>
    <dbReference type="NCBI Taxonomy" id="2100421"/>
    <lineage>
        <taxon>Viruses</taxon>
        <taxon>Duplodnaviria</taxon>
        <taxon>Heunggongvirae</taxon>
        <taxon>Uroviricota</taxon>
        <taxon>Caudoviricetes</taxon>
        <taxon>Peduoviridae</taxon>
        <taxon>Maltschvirus</taxon>
        <taxon>Maltschvirus maltsch</taxon>
    </lineage>
</organism>
<name>A0A6J5LEG3_9CAUD</name>
<protein>
    <submittedName>
        <fullName evidence="1">Uncharacterized protein</fullName>
    </submittedName>
</protein>
<reference evidence="1" key="1">
    <citation type="submission" date="2020-04" db="EMBL/GenBank/DDBJ databases">
        <authorList>
            <person name="Chiriac C."/>
            <person name="Salcher M."/>
            <person name="Ghai R."/>
            <person name="Kavagutti S V."/>
        </authorList>
    </citation>
    <scope>NUCLEOTIDE SEQUENCE</scope>
</reference>
<proteinExistence type="predicted"/>
<dbReference type="EMBL" id="LR796237">
    <property type="protein sequence ID" value="CAB4130029.1"/>
    <property type="molecule type" value="Genomic_DNA"/>
</dbReference>
<sequence>MEYEIKKVHKSTRWLVNGQFHREGGPAIVYECGSKSWWKFDKLHRIDGPAFECPHGNHLYYINGKQYTKASFEKEAAKLAMSTVQG</sequence>